<evidence type="ECO:0000313" key="2">
    <source>
        <dbReference type="Proteomes" id="UP001169242"/>
    </source>
</evidence>
<dbReference type="Proteomes" id="UP001169242">
    <property type="component" value="Unassembled WGS sequence"/>
</dbReference>
<reference evidence="1" key="1">
    <citation type="journal article" date="2023" name="Int. J. Syst. Evol. Microbiol.">
        <title>&lt;i&gt;Holtiella tumoricola&lt;/i&gt; gen. nov. sp. nov., isolated from a human clinical sample.</title>
        <authorList>
            <person name="Allen-Vercoe E."/>
            <person name="Daigneault M.C."/>
            <person name="Vancuren S.J."/>
            <person name="Cochrane K."/>
            <person name="O'Neal L.L."/>
            <person name="Sankaranarayanan K."/>
            <person name="Lawson P.A."/>
        </authorList>
    </citation>
    <scope>NUCLEOTIDE SEQUENCE</scope>
    <source>
        <strain evidence="1">CC70A</strain>
    </source>
</reference>
<name>A0AA42DPI5_9FIRM</name>
<accession>A0AA42DPI5</accession>
<keyword evidence="2" id="KW-1185">Reference proteome</keyword>
<comment type="caution">
    <text evidence="1">The sequence shown here is derived from an EMBL/GenBank/DDBJ whole genome shotgun (WGS) entry which is preliminary data.</text>
</comment>
<gene>
    <name evidence="1" type="ORF">PBV87_13210</name>
</gene>
<sequence>MNILEVFSKEDDLVEFVCTKCGYNLWVIRFIVEELEEDNIFSGLPSSTPPQPFCQICDGTMTPVSYTGIQGATYKYKK</sequence>
<evidence type="ECO:0000313" key="1">
    <source>
        <dbReference type="EMBL" id="MDA3732446.1"/>
    </source>
</evidence>
<dbReference type="AlphaFoldDB" id="A0AA42DPI5"/>
<organism evidence="1 2">
    <name type="scientific">Holtiella tumoricola</name>
    <dbReference type="NCBI Taxonomy" id="3018743"/>
    <lineage>
        <taxon>Bacteria</taxon>
        <taxon>Bacillati</taxon>
        <taxon>Bacillota</taxon>
        <taxon>Clostridia</taxon>
        <taxon>Lachnospirales</taxon>
        <taxon>Cellulosilyticaceae</taxon>
        <taxon>Holtiella</taxon>
    </lineage>
</organism>
<dbReference type="RefSeq" id="WP_271012591.1">
    <property type="nucleotide sequence ID" value="NZ_JAQIFT010000048.1"/>
</dbReference>
<protein>
    <submittedName>
        <fullName evidence="1">Uncharacterized protein</fullName>
    </submittedName>
</protein>
<dbReference type="EMBL" id="JAQIFT010000048">
    <property type="protein sequence ID" value="MDA3732446.1"/>
    <property type="molecule type" value="Genomic_DNA"/>
</dbReference>
<proteinExistence type="predicted"/>